<dbReference type="Proteomes" id="UP000410492">
    <property type="component" value="Unassembled WGS sequence"/>
</dbReference>
<feature type="region of interest" description="Disordered" evidence="2">
    <location>
        <begin position="504"/>
        <end position="540"/>
    </location>
</feature>
<sequence length="566" mass="64019">MTSIQERLQLKREPIDKWSIREQLCLASAVSRSGDQNWMSVSRSLKPFGEPNRPPDWFHQKNCAAQYGMLLANVETPKRKKRTSIDSGIETPAENILRKLLVERQAELKKLLAEEKAEYQKLQEDMILLQSGKVTEEQLDKWCREIDEEEYKREQEAISHAQWLKEREQRKQEIERAWRPTKHSQLGSAQKRKTPDLNDSTSDEHHQIQSEELQIQQQINEAKPALSPLLTSLLKSPSQVQGGLQLTTRHVISNNPNPTIASLLNSSPGVTVSPGLQQLVSTAIGQEPPVTQPPATVTAPMIENVHQDLSQQHITSNDLLGDANLTNIKIDDLANSMLVQDGPLPEIKKEEVDDIISEIIENVQDIVDDPEQHLQLDGNGDISINLDQMEDLEEEIQEEELLAVPPPAPPPVEVPLESEPPPQEPAIPQPPKEEPIKKEENKVEKPVVIDPFEFSEDPVIFESPQAMKSANGKQDGKQYVPHYQQEAQSRVQPQPPPITLVQEEHVHQTSEQNLQLPVETQEAASDKIEPISESIPREEIVEEEAPIQIKEEIEEVDDEKNVSYLK</sequence>
<evidence type="ECO:0008006" key="5">
    <source>
        <dbReference type="Google" id="ProtNLM"/>
    </source>
</evidence>
<dbReference type="PANTHER" id="PTHR15398">
    <property type="entry name" value="BROMODOMAIN-CONTAINING PROTEIN 8"/>
    <property type="match status" value="1"/>
</dbReference>
<dbReference type="GO" id="GO:0035267">
    <property type="term" value="C:NuA4 histone acetyltransferase complex"/>
    <property type="evidence" value="ECO:0007669"/>
    <property type="project" value="TreeGrafter"/>
</dbReference>
<feature type="compositionally biased region" description="Basic and acidic residues" evidence="2">
    <location>
        <begin position="524"/>
        <end position="539"/>
    </location>
</feature>
<accession>A0A653CAC4</accession>
<dbReference type="EMBL" id="CAACVG010007238">
    <property type="protein sequence ID" value="VEN44374.1"/>
    <property type="molecule type" value="Genomic_DNA"/>
</dbReference>
<keyword evidence="4" id="KW-1185">Reference proteome</keyword>
<proteinExistence type="predicted"/>
<gene>
    <name evidence="3" type="ORF">CALMAC_LOCUS7198</name>
</gene>
<keyword evidence="1" id="KW-0175">Coiled coil</keyword>
<feature type="region of interest" description="Disordered" evidence="2">
    <location>
        <begin position="174"/>
        <end position="210"/>
    </location>
</feature>
<evidence type="ECO:0000256" key="2">
    <source>
        <dbReference type="SAM" id="MobiDB-lite"/>
    </source>
</evidence>
<evidence type="ECO:0000313" key="4">
    <source>
        <dbReference type="Proteomes" id="UP000410492"/>
    </source>
</evidence>
<evidence type="ECO:0000313" key="3">
    <source>
        <dbReference type="EMBL" id="VEN44374.1"/>
    </source>
</evidence>
<feature type="region of interest" description="Disordered" evidence="2">
    <location>
        <begin position="403"/>
        <end position="444"/>
    </location>
</feature>
<dbReference type="AlphaFoldDB" id="A0A653CAC4"/>
<reference evidence="3 4" key="1">
    <citation type="submission" date="2019-01" db="EMBL/GenBank/DDBJ databases">
        <authorList>
            <person name="Sayadi A."/>
        </authorList>
    </citation>
    <scope>NUCLEOTIDE SEQUENCE [LARGE SCALE GENOMIC DNA]</scope>
</reference>
<dbReference type="PANTHER" id="PTHR15398:SF4">
    <property type="entry name" value="BROMODOMAIN-CONTAINING PROTEIN 8 ISOFORM X1"/>
    <property type="match status" value="1"/>
</dbReference>
<protein>
    <recommendedName>
        <fullName evidence="5">Bromodomain-containing protein 8</fullName>
    </recommendedName>
</protein>
<feature type="non-terminal residue" evidence="3">
    <location>
        <position position="566"/>
    </location>
</feature>
<organism evidence="3 4">
    <name type="scientific">Callosobruchus maculatus</name>
    <name type="common">Southern cowpea weevil</name>
    <name type="synonym">Pulse bruchid</name>
    <dbReference type="NCBI Taxonomy" id="64391"/>
    <lineage>
        <taxon>Eukaryota</taxon>
        <taxon>Metazoa</taxon>
        <taxon>Ecdysozoa</taxon>
        <taxon>Arthropoda</taxon>
        <taxon>Hexapoda</taxon>
        <taxon>Insecta</taxon>
        <taxon>Pterygota</taxon>
        <taxon>Neoptera</taxon>
        <taxon>Endopterygota</taxon>
        <taxon>Coleoptera</taxon>
        <taxon>Polyphaga</taxon>
        <taxon>Cucujiformia</taxon>
        <taxon>Chrysomeloidea</taxon>
        <taxon>Chrysomelidae</taxon>
        <taxon>Bruchinae</taxon>
        <taxon>Bruchini</taxon>
        <taxon>Callosobruchus</taxon>
    </lineage>
</organism>
<evidence type="ECO:0000256" key="1">
    <source>
        <dbReference type="SAM" id="Coils"/>
    </source>
</evidence>
<feature type="coiled-coil region" evidence="1">
    <location>
        <begin position="98"/>
        <end position="132"/>
    </location>
</feature>
<name>A0A653CAC4_CALMS</name>
<dbReference type="OrthoDB" id="1742084at2759"/>
<feature type="compositionally biased region" description="Basic and acidic residues" evidence="2">
    <location>
        <begin position="431"/>
        <end position="444"/>
    </location>
</feature>
<feature type="compositionally biased region" description="Pro residues" evidence="2">
    <location>
        <begin position="404"/>
        <end position="430"/>
    </location>
</feature>